<dbReference type="Proteomes" id="UP000019116">
    <property type="component" value="Chromosome 1A"/>
</dbReference>
<dbReference type="EnsemblPlants" id="TraesCS1A02G295500.1">
    <property type="protein sequence ID" value="TraesCS1A02G295500.1.cds1"/>
    <property type="gene ID" value="TraesCS1A02G295500"/>
</dbReference>
<evidence type="ECO:0008006" key="4">
    <source>
        <dbReference type="Google" id="ProtNLM"/>
    </source>
</evidence>
<dbReference type="Gramene" id="TraesNOR1A03G00132020.1">
    <property type="protein sequence ID" value="TraesNOR1A03G00132020.1.CDS1"/>
    <property type="gene ID" value="TraesNOR1A03G00132020"/>
</dbReference>
<dbReference type="Gramene" id="TraesCAD_scaffold_020632_01G000100.1">
    <property type="protein sequence ID" value="TraesCAD_scaffold_020632_01G000100.1"/>
    <property type="gene ID" value="TraesCAD_scaffold_020632_01G000100"/>
</dbReference>
<feature type="chain" id="PRO_5017404282" description="Secreted protein" evidence="1">
    <location>
        <begin position="17"/>
        <end position="86"/>
    </location>
</feature>
<name>A0A3B5Y2W3_WHEAT</name>
<evidence type="ECO:0000313" key="3">
    <source>
        <dbReference type="Proteomes" id="UP000019116"/>
    </source>
</evidence>
<feature type="signal peptide" evidence="1">
    <location>
        <begin position="1"/>
        <end position="16"/>
    </location>
</feature>
<dbReference type="Gramene" id="TraesARI1A03G00133040.1">
    <property type="protein sequence ID" value="TraesARI1A03G00133040.1.CDS1"/>
    <property type="gene ID" value="TraesARI1A03G00133040"/>
</dbReference>
<proteinExistence type="predicted"/>
<organism evidence="2">
    <name type="scientific">Triticum aestivum</name>
    <name type="common">Wheat</name>
    <dbReference type="NCBI Taxonomy" id="4565"/>
    <lineage>
        <taxon>Eukaryota</taxon>
        <taxon>Viridiplantae</taxon>
        <taxon>Streptophyta</taxon>
        <taxon>Embryophyta</taxon>
        <taxon>Tracheophyta</taxon>
        <taxon>Spermatophyta</taxon>
        <taxon>Magnoliopsida</taxon>
        <taxon>Liliopsida</taxon>
        <taxon>Poales</taxon>
        <taxon>Poaceae</taxon>
        <taxon>BOP clade</taxon>
        <taxon>Pooideae</taxon>
        <taxon>Triticodae</taxon>
        <taxon>Triticeae</taxon>
        <taxon>Triticinae</taxon>
        <taxon>Triticum</taxon>
    </lineage>
</organism>
<dbReference type="OMA" id="IHNAPLC"/>
<dbReference type="Gramene" id="TraesCS1A02G295500.1">
    <property type="protein sequence ID" value="TraesCS1A02G295500.1.cds1"/>
    <property type="gene ID" value="TraesCS1A02G295500"/>
</dbReference>
<reference evidence="2" key="1">
    <citation type="submission" date="2018-08" db="EMBL/GenBank/DDBJ databases">
        <authorList>
            <person name="Rossello M."/>
        </authorList>
    </citation>
    <scope>NUCLEOTIDE SEQUENCE [LARGE SCALE GENOMIC DNA]</scope>
    <source>
        <strain evidence="2">cv. Chinese Spring</strain>
    </source>
</reference>
<reference evidence="2" key="2">
    <citation type="submission" date="2018-10" db="UniProtKB">
        <authorList>
            <consortium name="EnsemblPlants"/>
        </authorList>
    </citation>
    <scope>IDENTIFICATION</scope>
</reference>
<dbReference type="Gramene" id="TraesWEE_scaffold_103876_01G000100.1">
    <property type="protein sequence ID" value="TraesWEE_scaffold_103876_01G000100.1"/>
    <property type="gene ID" value="TraesWEE_scaffold_103876_01G000100"/>
</dbReference>
<evidence type="ECO:0000313" key="2">
    <source>
        <dbReference type="EnsemblPlants" id="TraesCS1A02G295500.1.cds1"/>
    </source>
</evidence>
<accession>A0A3B5Y2W3</accession>
<dbReference type="Gramene" id="TraesCS1A03G0737300.1">
    <property type="protein sequence ID" value="TraesCS1A03G0737300.1.CDS1"/>
    <property type="gene ID" value="TraesCS1A03G0737300"/>
</dbReference>
<protein>
    <recommendedName>
        <fullName evidence="4">Secreted protein</fullName>
    </recommendedName>
</protein>
<evidence type="ECO:0000256" key="1">
    <source>
        <dbReference type="SAM" id="SignalP"/>
    </source>
</evidence>
<dbReference type="AlphaFoldDB" id="A0A3B5Y2W3"/>
<sequence>MAASFQFAPLLSVALADVFPVAPLPASPIHDAPLCSSSCYPLQTCVAMVHGVDAGELLAPGRLSMSPPSPRMPPASLPLHRCRRQM</sequence>
<keyword evidence="3" id="KW-1185">Reference proteome</keyword>
<keyword evidence="1" id="KW-0732">Signal</keyword>
<dbReference type="Gramene" id="TraesLAC1A03G00133790.1">
    <property type="protein sequence ID" value="TraesLAC1A03G00133790.1.CDS1"/>
    <property type="gene ID" value="TraesLAC1A03G00133790"/>
</dbReference>